<dbReference type="PROSITE" id="PS51063">
    <property type="entry name" value="HTH_CRP_2"/>
    <property type="match status" value="1"/>
</dbReference>
<dbReference type="PANTHER" id="PTHR24567:SF77">
    <property type="entry name" value="NUCLEOSIDE-RESPONSIVE TRANSCRIPTIONAL ACTIVATOR OF NUCLEOSIDE UTILIZATION DEOR"/>
    <property type="match status" value="1"/>
</dbReference>
<comment type="caution">
    <text evidence="6">The sequence shown here is derived from an EMBL/GenBank/DDBJ whole genome shotgun (WGS) entry which is preliminary data.</text>
</comment>
<reference evidence="6 7" key="1">
    <citation type="submission" date="2019-11" db="EMBL/GenBank/DDBJ databases">
        <title>Whole-genome sequencing of Allorhizobium vitis.</title>
        <authorList>
            <person name="Gan H.M."/>
            <person name="Savka M.A."/>
        </authorList>
    </citation>
    <scope>NUCLEOTIDE SEQUENCE [LARGE SCALE GENOMIC DNA]</scope>
    <source>
        <strain evidence="6 7">AB4</strain>
    </source>
</reference>
<dbReference type="InterPro" id="IPR018490">
    <property type="entry name" value="cNMP-bd_dom_sf"/>
</dbReference>
<gene>
    <name evidence="6" type="ORF">BBI04_015935</name>
</gene>
<evidence type="ECO:0000256" key="1">
    <source>
        <dbReference type="ARBA" id="ARBA00023015"/>
    </source>
</evidence>
<dbReference type="InterPro" id="IPR036390">
    <property type="entry name" value="WH_DNA-bd_sf"/>
</dbReference>
<keyword evidence="2" id="KW-0238">DNA-binding</keyword>
<dbReference type="EMBL" id="MBEV02000007">
    <property type="protein sequence ID" value="MUP06297.1"/>
    <property type="molecule type" value="Genomic_DNA"/>
</dbReference>
<dbReference type="SMART" id="SM00419">
    <property type="entry name" value="HTH_CRP"/>
    <property type="match status" value="1"/>
</dbReference>
<evidence type="ECO:0000259" key="5">
    <source>
        <dbReference type="PROSITE" id="PS51063"/>
    </source>
</evidence>
<name>A0ABD6GA43_AGRVI</name>
<dbReference type="PROSITE" id="PS50042">
    <property type="entry name" value="CNMP_BINDING_3"/>
    <property type="match status" value="1"/>
</dbReference>
<keyword evidence="1" id="KW-0805">Transcription regulation</keyword>
<sequence length="244" mass="26808">MKQISSDQVQYKISASSLNVLREQTQNLLAKSPLFSGLDSDIVTAIAARGKLLSFDKNEIVISEGCSKRMIGFVVSGLFVCRRSSPAGMVFAFQNARPGAFFCELSLISDDPCGIEVIATSSACRALMFAARDFRHLMEQYPIISSRMVDELAERINSLSELSFELATMKIDARLRKTIGKLARETNQLRDGGVINPAPTHAELATMLGTTREVVSRSLTMLCREGLIETSRQAIMIRSVDGFS</sequence>
<dbReference type="PANTHER" id="PTHR24567">
    <property type="entry name" value="CRP FAMILY TRANSCRIPTIONAL REGULATORY PROTEIN"/>
    <property type="match status" value="1"/>
</dbReference>
<protein>
    <submittedName>
        <fullName evidence="6">Helix-turn-helix domain-containing protein</fullName>
    </submittedName>
</protein>
<dbReference type="CDD" id="cd00038">
    <property type="entry name" value="CAP_ED"/>
    <property type="match status" value="1"/>
</dbReference>
<proteinExistence type="predicted"/>
<dbReference type="SUPFAM" id="SSF46785">
    <property type="entry name" value="Winged helix' DNA-binding domain"/>
    <property type="match status" value="1"/>
</dbReference>
<evidence type="ECO:0000313" key="6">
    <source>
        <dbReference type="EMBL" id="MUP06297.1"/>
    </source>
</evidence>
<dbReference type="Proteomes" id="UP000175993">
    <property type="component" value="Unassembled WGS sequence"/>
</dbReference>
<keyword evidence="3" id="KW-0804">Transcription</keyword>
<evidence type="ECO:0000256" key="3">
    <source>
        <dbReference type="ARBA" id="ARBA00023163"/>
    </source>
</evidence>
<dbReference type="Gene3D" id="2.60.120.10">
    <property type="entry name" value="Jelly Rolls"/>
    <property type="match status" value="1"/>
</dbReference>
<dbReference type="InterPro" id="IPR014710">
    <property type="entry name" value="RmlC-like_jellyroll"/>
</dbReference>
<dbReference type="SMART" id="SM00100">
    <property type="entry name" value="cNMP"/>
    <property type="match status" value="1"/>
</dbReference>
<dbReference type="GO" id="GO:0003677">
    <property type="term" value="F:DNA binding"/>
    <property type="evidence" value="ECO:0007669"/>
    <property type="project" value="UniProtKB-KW"/>
</dbReference>
<dbReference type="InterPro" id="IPR000595">
    <property type="entry name" value="cNMP-bd_dom"/>
</dbReference>
<dbReference type="Gene3D" id="1.10.10.10">
    <property type="entry name" value="Winged helix-like DNA-binding domain superfamily/Winged helix DNA-binding domain"/>
    <property type="match status" value="1"/>
</dbReference>
<dbReference type="RefSeq" id="WP_081343932.1">
    <property type="nucleotide sequence ID" value="NZ_CP118260.1"/>
</dbReference>
<feature type="domain" description="HTH crp-type" evidence="5">
    <location>
        <begin position="169"/>
        <end position="241"/>
    </location>
</feature>
<dbReference type="Pfam" id="PF00027">
    <property type="entry name" value="cNMP_binding"/>
    <property type="match status" value="1"/>
</dbReference>
<dbReference type="InterPro" id="IPR036388">
    <property type="entry name" value="WH-like_DNA-bd_sf"/>
</dbReference>
<dbReference type="AlphaFoldDB" id="A0ABD6GA43"/>
<dbReference type="Pfam" id="PF13545">
    <property type="entry name" value="HTH_Crp_2"/>
    <property type="match status" value="1"/>
</dbReference>
<dbReference type="InterPro" id="IPR012318">
    <property type="entry name" value="HTH_CRP"/>
</dbReference>
<evidence type="ECO:0000259" key="4">
    <source>
        <dbReference type="PROSITE" id="PS50042"/>
    </source>
</evidence>
<accession>A0ABD6GA43</accession>
<evidence type="ECO:0000256" key="2">
    <source>
        <dbReference type="ARBA" id="ARBA00023125"/>
    </source>
</evidence>
<organism evidence="6 7">
    <name type="scientific">Agrobacterium vitis</name>
    <name type="common">Rhizobium vitis</name>
    <dbReference type="NCBI Taxonomy" id="373"/>
    <lineage>
        <taxon>Bacteria</taxon>
        <taxon>Pseudomonadati</taxon>
        <taxon>Pseudomonadota</taxon>
        <taxon>Alphaproteobacteria</taxon>
        <taxon>Hyphomicrobiales</taxon>
        <taxon>Rhizobiaceae</taxon>
        <taxon>Rhizobium/Agrobacterium group</taxon>
        <taxon>Agrobacterium</taxon>
    </lineage>
</organism>
<dbReference type="InterPro" id="IPR050397">
    <property type="entry name" value="Env_Response_Regulators"/>
</dbReference>
<feature type="domain" description="Cyclic nucleotide-binding" evidence="4">
    <location>
        <begin position="34"/>
        <end position="155"/>
    </location>
</feature>
<dbReference type="SUPFAM" id="SSF51206">
    <property type="entry name" value="cAMP-binding domain-like"/>
    <property type="match status" value="1"/>
</dbReference>
<evidence type="ECO:0000313" key="7">
    <source>
        <dbReference type="Proteomes" id="UP000175993"/>
    </source>
</evidence>